<proteinExistence type="predicted"/>
<feature type="chain" id="PRO_5046246750" evidence="1">
    <location>
        <begin position="21"/>
        <end position="126"/>
    </location>
</feature>
<sequence length="126" mass="13678">MLRCVLGALLGASFIAPAAAQLPRQFPATALRGVFMVVQPPEVQLNGKPARLAPGARIRGAHGMLQMSGSLIGHKLLVHYTIDSSGNLHDVWVLTPAEAARKPWPTTPAEAQHWSFDWGAQHWTKQ</sequence>
<keyword evidence="1" id="KW-0732">Signal</keyword>
<protein>
    <submittedName>
        <fullName evidence="2">Uncharacterized protein</fullName>
    </submittedName>
</protein>
<dbReference type="Proteomes" id="UP000737171">
    <property type="component" value="Unassembled WGS sequence"/>
</dbReference>
<dbReference type="EMBL" id="JABRWJ010000002">
    <property type="protein sequence ID" value="NRF66662.1"/>
    <property type="molecule type" value="Genomic_DNA"/>
</dbReference>
<evidence type="ECO:0000313" key="2">
    <source>
        <dbReference type="EMBL" id="NRF66662.1"/>
    </source>
</evidence>
<reference evidence="2 3" key="1">
    <citation type="submission" date="2020-05" db="EMBL/GenBank/DDBJ databases">
        <title>Aquincola sp. isolate from soil.</title>
        <authorList>
            <person name="Han J."/>
            <person name="Kim D.-U."/>
        </authorList>
    </citation>
    <scope>NUCLEOTIDE SEQUENCE [LARGE SCALE GENOMIC DNA]</scope>
    <source>
        <strain evidence="2 3">S2</strain>
    </source>
</reference>
<name>A0ABX2EDS2_9BURK</name>
<organism evidence="2 3">
    <name type="scientific">Pseudaquabacterium terrae</name>
    <dbReference type="NCBI Taxonomy" id="2732868"/>
    <lineage>
        <taxon>Bacteria</taxon>
        <taxon>Pseudomonadati</taxon>
        <taxon>Pseudomonadota</taxon>
        <taxon>Betaproteobacteria</taxon>
        <taxon>Burkholderiales</taxon>
        <taxon>Sphaerotilaceae</taxon>
        <taxon>Pseudaquabacterium</taxon>
    </lineage>
</organism>
<comment type="caution">
    <text evidence="2">The sequence shown here is derived from an EMBL/GenBank/DDBJ whole genome shotgun (WGS) entry which is preliminary data.</text>
</comment>
<evidence type="ECO:0000313" key="3">
    <source>
        <dbReference type="Proteomes" id="UP000737171"/>
    </source>
</evidence>
<gene>
    <name evidence="2" type="ORF">HLB44_06670</name>
</gene>
<keyword evidence="3" id="KW-1185">Reference proteome</keyword>
<feature type="signal peptide" evidence="1">
    <location>
        <begin position="1"/>
        <end position="20"/>
    </location>
</feature>
<evidence type="ECO:0000256" key="1">
    <source>
        <dbReference type="SAM" id="SignalP"/>
    </source>
</evidence>
<dbReference type="RefSeq" id="WP_173121774.1">
    <property type="nucleotide sequence ID" value="NZ_JABRWJ010000002.1"/>
</dbReference>
<accession>A0ABX2EDS2</accession>